<organism evidence="1 2">
    <name type="scientific">Qipengyuania pelagi</name>
    <dbReference type="NCBI Taxonomy" id="994320"/>
    <lineage>
        <taxon>Bacteria</taxon>
        <taxon>Pseudomonadati</taxon>
        <taxon>Pseudomonadota</taxon>
        <taxon>Alphaproteobacteria</taxon>
        <taxon>Sphingomonadales</taxon>
        <taxon>Erythrobacteraceae</taxon>
        <taxon>Qipengyuania</taxon>
    </lineage>
</organism>
<reference evidence="1 2" key="1">
    <citation type="submission" date="2019-12" db="EMBL/GenBank/DDBJ databases">
        <title>Genomic-based taxomic classification of the family Erythrobacteraceae.</title>
        <authorList>
            <person name="Xu L."/>
        </authorList>
    </citation>
    <scope>NUCLEOTIDE SEQUENCE [LARGE SCALE GENOMIC DNA]</scope>
    <source>
        <strain evidence="1 2">JCM 17468</strain>
    </source>
</reference>
<proteinExistence type="predicted"/>
<sequence length="195" mass="20456">MIVPDRFPFPILACAVALASGCAPERASVAAAPVAPSANASDAERIAGMLVKADAAGQGEHRDRIVAALDRSGVKAIDGTKDDPLAEWRAQSSFASPPLRGRALGRGYRRAVVEGLRAVELEQLFLAGEAAEVAAAARGGTPVSFLILDKKGNTVCQTQIAPSATCRWLPAYSARYTIRLANRSAEAARVYLVVD</sequence>
<dbReference type="EMBL" id="WTYD01000004">
    <property type="protein sequence ID" value="MXO55168.1"/>
    <property type="molecule type" value="Genomic_DNA"/>
</dbReference>
<dbReference type="PROSITE" id="PS51257">
    <property type="entry name" value="PROKAR_LIPOPROTEIN"/>
    <property type="match status" value="1"/>
</dbReference>
<dbReference type="OrthoDB" id="7452692at2"/>
<keyword evidence="2" id="KW-1185">Reference proteome</keyword>
<evidence type="ECO:0000313" key="2">
    <source>
        <dbReference type="Proteomes" id="UP000430272"/>
    </source>
</evidence>
<name>A0A844YE07_9SPHN</name>
<dbReference type="Proteomes" id="UP000430272">
    <property type="component" value="Unassembled WGS sequence"/>
</dbReference>
<evidence type="ECO:0000313" key="1">
    <source>
        <dbReference type="EMBL" id="MXO55168.1"/>
    </source>
</evidence>
<dbReference type="AlphaFoldDB" id="A0A844YE07"/>
<accession>A0A844YE07</accession>
<comment type="caution">
    <text evidence="1">The sequence shown here is derived from an EMBL/GenBank/DDBJ whole genome shotgun (WGS) entry which is preliminary data.</text>
</comment>
<gene>
    <name evidence="1" type="ORF">GRI47_14280</name>
</gene>
<protein>
    <submittedName>
        <fullName evidence="1">Uncharacterized protein</fullName>
    </submittedName>
</protein>
<dbReference type="RefSeq" id="WP_160662029.1">
    <property type="nucleotide sequence ID" value="NZ_BAABDV010000004.1"/>
</dbReference>